<reference evidence="1" key="1">
    <citation type="submission" date="2020-03" db="EMBL/GenBank/DDBJ databases">
        <title>The deep terrestrial virosphere.</title>
        <authorList>
            <person name="Holmfeldt K."/>
            <person name="Nilsson E."/>
            <person name="Simone D."/>
            <person name="Lopez-Fernandez M."/>
            <person name="Wu X."/>
            <person name="de Brujin I."/>
            <person name="Lundin D."/>
            <person name="Andersson A."/>
            <person name="Bertilsson S."/>
            <person name="Dopson M."/>
        </authorList>
    </citation>
    <scope>NUCLEOTIDE SEQUENCE</scope>
    <source>
        <strain evidence="1">TM448A00312</strain>
        <strain evidence="2">TM448B07274</strain>
    </source>
</reference>
<dbReference type="EMBL" id="MT144002">
    <property type="protein sequence ID" value="QJA46086.1"/>
    <property type="molecule type" value="Genomic_DNA"/>
</dbReference>
<dbReference type="EMBL" id="MT145166">
    <property type="protein sequence ID" value="QJI04291.1"/>
    <property type="molecule type" value="Genomic_DNA"/>
</dbReference>
<accession>A0A6H1ZDU1</accession>
<organism evidence="1">
    <name type="scientific">viral metagenome</name>
    <dbReference type="NCBI Taxonomy" id="1070528"/>
    <lineage>
        <taxon>unclassified sequences</taxon>
        <taxon>metagenomes</taxon>
        <taxon>organismal metagenomes</taxon>
    </lineage>
</organism>
<dbReference type="AlphaFoldDB" id="A0A6H1ZDU1"/>
<evidence type="ECO:0000313" key="2">
    <source>
        <dbReference type="EMBL" id="QJI04291.1"/>
    </source>
</evidence>
<evidence type="ECO:0000313" key="1">
    <source>
        <dbReference type="EMBL" id="QJA46086.1"/>
    </source>
</evidence>
<proteinExistence type="predicted"/>
<gene>
    <name evidence="1" type="ORF">TM448A00312_0044</name>
    <name evidence="2" type="ORF">TM448B07274_0006</name>
</gene>
<protein>
    <submittedName>
        <fullName evidence="1">Uncharacterized protein</fullName>
    </submittedName>
</protein>
<sequence>MNKEKYEIKKIKRDGVEIVKFKCPKCGEWADIDDDQYNGRVSIFHDTPKCGFHETINLKTK</sequence>
<name>A0A6H1ZDU1_9ZZZZ</name>